<dbReference type="EMBL" id="BARS01051377">
    <property type="protein sequence ID" value="GAG44815.1"/>
    <property type="molecule type" value="Genomic_DNA"/>
</dbReference>
<evidence type="ECO:0000313" key="1">
    <source>
        <dbReference type="EMBL" id="GAG44815.1"/>
    </source>
</evidence>
<accession>X0XNP5</accession>
<name>X0XNP5_9ZZZZ</name>
<gene>
    <name evidence="1" type="ORF">S01H1_76549</name>
</gene>
<reference evidence="1" key="1">
    <citation type="journal article" date="2014" name="Front. Microbiol.">
        <title>High frequency of phylogenetically diverse reductive dehalogenase-homologous genes in deep subseafloor sedimentary metagenomes.</title>
        <authorList>
            <person name="Kawai M."/>
            <person name="Futagami T."/>
            <person name="Toyoda A."/>
            <person name="Takaki Y."/>
            <person name="Nishi S."/>
            <person name="Hori S."/>
            <person name="Arai W."/>
            <person name="Tsubouchi T."/>
            <person name="Morono Y."/>
            <person name="Uchiyama I."/>
            <person name="Ito T."/>
            <person name="Fujiyama A."/>
            <person name="Inagaki F."/>
            <person name="Takami H."/>
        </authorList>
    </citation>
    <scope>NUCLEOTIDE SEQUENCE</scope>
    <source>
        <strain evidence="1">Expedition CK06-06</strain>
    </source>
</reference>
<comment type="caution">
    <text evidence="1">The sequence shown here is derived from an EMBL/GenBank/DDBJ whole genome shotgun (WGS) entry which is preliminary data.</text>
</comment>
<sequence>MKTWKRTRTTVPCAGTTWCAVRISKEIAQLASGKHPNFQPDAATKSGPALTPEQCEYLARRQRMNACHSELVEDCQEAERARRQELVR</sequence>
<dbReference type="AlphaFoldDB" id="X0XNP5"/>
<organism evidence="1">
    <name type="scientific">marine sediment metagenome</name>
    <dbReference type="NCBI Taxonomy" id="412755"/>
    <lineage>
        <taxon>unclassified sequences</taxon>
        <taxon>metagenomes</taxon>
        <taxon>ecological metagenomes</taxon>
    </lineage>
</organism>
<proteinExistence type="predicted"/>
<protein>
    <submittedName>
        <fullName evidence="1">Uncharacterized protein</fullName>
    </submittedName>
</protein>